<protein>
    <submittedName>
        <fullName evidence="2">Uncharacterized protein</fullName>
    </submittedName>
</protein>
<dbReference type="EMBL" id="FWXV01000001">
    <property type="protein sequence ID" value="SMC60710.1"/>
    <property type="molecule type" value="Genomic_DNA"/>
</dbReference>
<keyword evidence="3" id="KW-1185">Reference proteome</keyword>
<keyword evidence="1" id="KW-0472">Membrane</keyword>
<evidence type="ECO:0000256" key="1">
    <source>
        <dbReference type="SAM" id="Phobius"/>
    </source>
</evidence>
<accession>A0A1Y5WZ80</accession>
<sequence>MASRRIPRLTPVRLLILAGCVAVAALVNYLVGGWIGPGLAGGLVVFLGMEFAMRWRRQDTQREPNEHQNT</sequence>
<keyword evidence="1" id="KW-1133">Transmembrane helix</keyword>
<keyword evidence="1" id="KW-0812">Transmembrane</keyword>
<gene>
    <name evidence="2" type="ORF">SAMN05661093_00878</name>
</gene>
<proteinExistence type="predicted"/>
<evidence type="ECO:0000313" key="2">
    <source>
        <dbReference type="EMBL" id="SMC60710.1"/>
    </source>
</evidence>
<dbReference type="RefSeq" id="WP_084424716.1">
    <property type="nucleotide sequence ID" value="NZ_FWXV01000001.1"/>
</dbReference>
<dbReference type="AlphaFoldDB" id="A0A1Y5WZ80"/>
<reference evidence="2 3" key="1">
    <citation type="submission" date="2017-04" db="EMBL/GenBank/DDBJ databases">
        <authorList>
            <person name="Afonso C.L."/>
            <person name="Miller P.J."/>
            <person name="Scott M.A."/>
            <person name="Spackman E."/>
            <person name="Goraichik I."/>
            <person name="Dimitrov K.M."/>
            <person name="Suarez D.L."/>
            <person name="Swayne D.E."/>
        </authorList>
    </citation>
    <scope>NUCLEOTIDE SEQUENCE [LARGE SCALE GENOMIC DNA]</scope>
    <source>
        <strain evidence="2 3">DSM 43828</strain>
    </source>
</reference>
<name>A0A1Y5WZ80_KIBAR</name>
<evidence type="ECO:0000313" key="3">
    <source>
        <dbReference type="Proteomes" id="UP000192674"/>
    </source>
</evidence>
<feature type="transmembrane region" description="Helical" evidence="1">
    <location>
        <begin position="12"/>
        <end position="29"/>
    </location>
</feature>
<feature type="transmembrane region" description="Helical" evidence="1">
    <location>
        <begin position="35"/>
        <end position="53"/>
    </location>
</feature>
<organism evidence="2 3">
    <name type="scientific">Kibdelosporangium aridum</name>
    <dbReference type="NCBI Taxonomy" id="2030"/>
    <lineage>
        <taxon>Bacteria</taxon>
        <taxon>Bacillati</taxon>
        <taxon>Actinomycetota</taxon>
        <taxon>Actinomycetes</taxon>
        <taxon>Pseudonocardiales</taxon>
        <taxon>Pseudonocardiaceae</taxon>
        <taxon>Kibdelosporangium</taxon>
    </lineage>
</organism>
<dbReference type="Proteomes" id="UP000192674">
    <property type="component" value="Unassembled WGS sequence"/>
</dbReference>